<dbReference type="EMBL" id="BMQC01000001">
    <property type="protein sequence ID" value="GGK11433.1"/>
    <property type="molecule type" value="Genomic_DNA"/>
</dbReference>
<keyword evidence="2" id="KW-1185">Reference proteome</keyword>
<comment type="caution">
    <text evidence="1">The sequence shown here is derived from an EMBL/GenBank/DDBJ whole genome shotgun (WGS) entry which is preliminary data.</text>
</comment>
<organism evidence="1 2">
    <name type="scientific">Pilimelia terevasa</name>
    <dbReference type="NCBI Taxonomy" id="53372"/>
    <lineage>
        <taxon>Bacteria</taxon>
        <taxon>Bacillati</taxon>
        <taxon>Actinomycetota</taxon>
        <taxon>Actinomycetes</taxon>
        <taxon>Micromonosporales</taxon>
        <taxon>Micromonosporaceae</taxon>
        <taxon>Pilimelia</taxon>
    </lineage>
</organism>
<evidence type="ECO:0000313" key="2">
    <source>
        <dbReference type="Proteomes" id="UP000662200"/>
    </source>
</evidence>
<dbReference type="Proteomes" id="UP000662200">
    <property type="component" value="Unassembled WGS sequence"/>
</dbReference>
<evidence type="ECO:0000313" key="1">
    <source>
        <dbReference type="EMBL" id="GGK11433.1"/>
    </source>
</evidence>
<name>A0A8J3FD57_9ACTN</name>
<proteinExistence type="predicted"/>
<accession>A0A8J3FD57</accession>
<sequence>MDVDQYPADFRTGVQVADDLVRIADVLRGLPVRLPQASVSFYLWTDLPEPARIRVVEAIAGGLDTPVVKETDSGTAWCRTTCEWSGARLYVKARLDPGRVCGCGLACAHQGGLREAS</sequence>
<reference evidence="1" key="1">
    <citation type="journal article" date="2014" name="Int. J. Syst. Evol. Microbiol.">
        <title>Complete genome sequence of Corynebacterium casei LMG S-19264T (=DSM 44701T), isolated from a smear-ripened cheese.</title>
        <authorList>
            <consortium name="US DOE Joint Genome Institute (JGI-PGF)"/>
            <person name="Walter F."/>
            <person name="Albersmeier A."/>
            <person name="Kalinowski J."/>
            <person name="Ruckert C."/>
        </authorList>
    </citation>
    <scope>NUCLEOTIDE SEQUENCE</scope>
    <source>
        <strain evidence="1">JCM 3091</strain>
    </source>
</reference>
<gene>
    <name evidence="1" type="ORF">GCM10010124_00080</name>
</gene>
<dbReference type="RefSeq" id="WP_189112070.1">
    <property type="nucleotide sequence ID" value="NZ_BMQC01000001.1"/>
</dbReference>
<dbReference type="AlphaFoldDB" id="A0A8J3FD57"/>
<protein>
    <submittedName>
        <fullName evidence="1">Uncharacterized protein</fullName>
    </submittedName>
</protein>
<reference evidence="1" key="2">
    <citation type="submission" date="2020-09" db="EMBL/GenBank/DDBJ databases">
        <authorList>
            <person name="Sun Q."/>
            <person name="Ohkuma M."/>
        </authorList>
    </citation>
    <scope>NUCLEOTIDE SEQUENCE</scope>
    <source>
        <strain evidence="1">JCM 3091</strain>
    </source>
</reference>